<keyword evidence="6" id="KW-1185">Reference proteome</keyword>
<dbReference type="AlphaFoldDB" id="A0A7T7XMR4"/>
<organism evidence="5 6">
    <name type="scientific">Breznakiella homolactica</name>
    <dbReference type="NCBI Taxonomy" id="2798577"/>
    <lineage>
        <taxon>Bacteria</taxon>
        <taxon>Pseudomonadati</taxon>
        <taxon>Spirochaetota</taxon>
        <taxon>Spirochaetia</taxon>
        <taxon>Spirochaetales</taxon>
        <taxon>Breznakiellaceae</taxon>
        <taxon>Breznakiella</taxon>
    </lineage>
</organism>
<feature type="transmembrane region" description="Helical" evidence="3">
    <location>
        <begin position="6"/>
        <end position="26"/>
    </location>
</feature>
<accession>A0A7T7XMR4</accession>
<reference evidence="5" key="1">
    <citation type="submission" date="2021-01" db="EMBL/GenBank/DDBJ databases">
        <title>Description of Breznakiella homolactica.</title>
        <authorList>
            <person name="Song Y."/>
            <person name="Brune A."/>
        </authorList>
    </citation>
    <scope>NUCLEOTIDE SEQUENCE</scope>
    <source>
        <strain evidence="5">RmG30</strain>
    </source>
</reference>
<evidence type="ECO:0000256" key="3">
    <source>
        <dbReference type="SAM" id="Phobius"/>
    </source>
</evidence>
<dbReference type="SUPFAM" id="SSF53474">
    <property type="entry name" value="alpha/beta-Hydrolases"/>
    <property type="match status" value="1"/>
</dbReference>
<keyword evidence="3" id="KW-1133">Transmembrane helix</keyword>
<protein>
    <submittedName>
        <fullName evidence="5">Alpha/beta hydrolase</fullName>
    </submittedName>
</protein>
<dbReference type="PANTHER" id="PTHR43329">
    <property type="entry name" value="EPOXIDE HYDROLASE"/>
    <property type="match status" value="1"/>
</dbReference>
<keyword evidence="2 5" id="KW-0378">Hydrolase</keyword>
<keyword evidence="3" id="KW-0812">Transmembrane</keyword>
<evidence type="ECO:0000256" key="2">
    <source>
        <dbReference type="ARBA" id="ARBA00022801"/>
    </source>
</evidence>
<evidence type="ECO:0000256" key="1">
    <source>
        <dbReference type="ARBA" id="ARBA00010088"/>
    </source>
</evidence>
<evidence type="ECO:0000259" key="4">
    <source>
        <dbReference type="Pfam" id="PF00561"/>
    </source>
</evidence>
<dbReference type="KEGG" id="bhc:JFL75_19725"/>
<evidence type="ECO:0000313" key="5">
    <source>
        <dbReference type="EMBL" id="QQO09132.1"/>
    </source>
</evidence>
<dbReference type="EMBL" id="CP067089">
    <property type="protein sequence ID" value="QQO09132.1"/>
    <property type="molecule type" value="Genomic_DNA"/>
</dbReference>
<feature type="domain" description="AB hydrolase-1" evidence="4">
    <location>
        <begin position="72"/>
        <end position="206"/>
    </location>
</feature>
<dbReference type="PRINTS" id="PR00793">
    <property type="entry name" value="PROAMNOPTASE"/>
</dbReference>
<gene>
    <name evidence="5" type="ORF">JFL75_19725</name>
</gene>
<dbReference type="Pfam" id="PF00561">
    <property type="entry name" value="Abhydrolase_1"/>
    <property type="match status" value="1"/>
</dbReference>
<dbReference type="InterPro" id="IPR029058">
    <property type="entry name" value="AB_hydrolase_fold"/>
</dbReference>
<dbReference type="InterPro" id="IPR002410">
    <property type="entry name" value="Peptidase_S33"/>
</dbReference>
<evidence type="ECO:0000313" key="6">
    <source>
        <dbReference type="Proteomes" id="UP000595917"/>
    </source>
</evidence>
<name>A0A7T7XMR4_9SPIR</name>
<dbReference type="Gene3D" id="3.40.50.1820">
    <property type="entry name" value="alpha/beta hydrolase"/>
    <property type="match status" value="1"/>
</dbReference>
<keyword evidence="3" id="KW-0472">Membrane</keyword>
<proteinExistence type="inferred from homology"/>
<dbReference type="RefSeq" id="WP_215626437.1">
    <property type="nucleotide sequence ID" value="NZ_CP067089.2"/>
</dbReference>
<dbReference type="GO" id="GO:0008233">
    <property type="term" value="F:peptidase activity"/>
    <property type="evidence" value="ECO:0007669"/>
    <property type="project" value="InterPro"/>
</dbReference>
<comment type="similarity">
    <text evidence="1">Belongs to the peptidase S33 family.</text>
</comment>
<dbReference type="GO" id="GO:0006508">
    <property type="term" value="P:proteolysis"/>
    <property type="evidence" value="ECO:0007669"/>
    <property type="project" value="InterPro"/>
</dbReference>
<sequence>MALKILVITILSLIGLILIGLLIVLINSPGRLAPLKDSRNKVIPGSISEKVWVDINGIRQGMFIRGENPQNPVILYLHGGPGTPLLPFISYLEKSERLEKYFTMCYWDQRGSGMTYSRSTDPSTMTTAQMVEDTRAVTEYLKSRFGQDRIYLMGHSWGSYLGVKTIEKYPENYLAYIGIGQLSDQRESERLAYKYMLNHAAEIGDKKVIEKLEPFDPDADTFPQNEYLINVRTAIINKYGVGMMHEGVTFPTILKALISFKGYTLPEKTAWFLGADFSMAYLFDRVVMKDSLFESSASFEVPFYITQGFYDYQVSYTLAKNYLETLDAPKKGFFTFENSAHSPNMEEPELFVKTVRQIAEENPGITE</sequence>
<dbReference type="InterPro" id="IPR000073">
    <property type="entry name" value="AB_hydrolase_1"/>
</dbReference>
<dbReference type="Proteomes" id="UP000595917">
    <property type="component" value="Chromosome"/>
</dbReference>